<accession>A0A4P6XUV0</accession>
<dbReference type="Pfam" id="PF09335">
    <property type="entry name" value="VTT_dom"/>
    <property type="match status" value="1"/>
</dbReference>
<dbReference type="PANTHER" id="PTHR47549">
    <property type="entry name" value="GOLGI APPARATUS MEMBRANE PROTEIN TVP38-RELATED"/>
    <property type="match status" value="1"/>
</dbReference>
<comment type="subcellular location">
    <subcellularLocation>
        <location evidence="2">Golgi apparatus membrane</location>
        <topology evidence="2">Multi-pass membrane protein</topology>
    </subcellularLocation>
</comment>
<keyword evidence="9 10" id="KW-0472">Membrane</keyword>
<reference evidence="13" key="1">
    <citation type="submission" date="2019-03" db="EMBL/GenBank/DDBJ databases">
        <title>Snf2 controls pulcherriminic acid biosynthesis and connects pigmentation and antifungal activity of the yeast Metschnikowia pulcherrima.</title>
        <authorList>
            <person name="Gore-Lloyd D."/>
            <person name="Sumann I."/>
            <person name="Brachmann A.O."/>
            <person name="Schneeberger K."/>
            <person name="Ortiz-Merino R.A."/>
            <person name="Moreno-Beltran M."/>
            <person name="Schlaefli M."/>
            <person name="Kirner P."/>
            <person name="Santos Kron A."/>
            <person name="Wolfe K.H."/>
            <person name="Piel J."/>
            <person name="Ahrens C.H."/>
            <person name="Henk D."/>
            <person name="Freimoser F.M."/>
        </authorList>
    </citation>
    <scope>NUCLEOTIDE SEQUENCE [LARGE SCALE GENOMIC DNA]</scope>
    <source>
        <strain evidence="13">APC 1.2</strain>
    </source>
</reference>
<dbReference type="GO" id="GO:0000022">
    <property type="term" value="P:mitotic spindle elongation"/>
    <property type="evidence" value="ECO:0007669"/>
    <property type="project" value="TreeGrafter"/>
</dbReference>
<dbReference type="STRING" id="2163413.A0A4P6XUV0"/>
<comment type="function">
    <text evidence="1">Golgi membrane protein involved in vesicular trafficking and spindle migration.</text>
</comment>
<dbReference type="PANTHER" id="PTHR47549:SF1">
    <property type="entry name" value="GOLGI APPARATUS MEMBRANE PROTEIN TVP38"/>
    <property type="match status" value="1"/>
</dbReference>
<evidence type="ECO:0000256" key="9">
    <source>
        <dbReference type="ARBA" id="ARBA00023136"/>
    </source>
</evidence>
<keyword evidence="7 10" id="KW-1133">Transmembrane helix</keyword>
<dbReference type="GO" id="GO:0016192">
    <property type="term" value="P:vesicle-mediated transport"/>
    <property type="evidence" value="ECO:0007669"/>
    <property type="project" value="TreeGrafter"/>
</dbReference>
<evidence type="ECO:0000256" key="6">
    <source>
        <dbReference type="ARBA" id="ARBA00022692"/>
    </source>
</evidence>
<protein>
    <recommendedName>
        <fullName evidence="4">Golgi apparatus membrane protein TVP38</fullName>
    </recommendedName>
    <alternativeName>
        <fullName evidence="5">Golgi apparatus membrane protein tvp38</fullName>
    </alternativeName>
</protein>
<dbReference type="InterPro" id="IPR032816">
    <property type="entry name" value="VTT_dom"/>
</dbReference>
<evidence type="ECO:0000313" key="13">
    <source>
        <dbReference type="Proteomes" id="UP000292447"/>
    </source>
</evidence>
<feature type="transmembrane region" description="Helical" evidence="10">
    <location>
        <begin position="233"/>
        <end position="251"/>
    </location>
</feature>
<evidence type="ECO:0000256" key="4">
    <source>
        <dbReference type="ARBA" id="ARBA00013533"/>
    </source>
</evidence>
<feature type="domain" description="VTT" evidence="11">
    <location>
        <begin position="99"/>
        <end position="214"/>
    </location>
</feature>
<evidence type="ECO:0000256" key="10">
    <source>
        <dbReference type="SAM" id="Phobius"/>
    </source>
</evidence>
<feature type="transmembrane region" description="Helical" evidence="10">
    <location>
        <begin position="117"/>
        <end position="136"/>
    </location>
</feature>
<evidence type="ECO:0000259" key="11">
    <source>
        <dbReference type="Pfam" id="PF09335"/>
    </source>
</evidence>
<dbReference type="EMBL" id="CP034461">
    <property type="protein sequence ID" value="QBM90655.1"/>
    <property type="molecule type" value="Genomic_DNA"/>
</dbReference>
<dbReference type="Proteomes" id="UP000292447">
    <property type="component" value="Chromosome VI"/>
</dbReference>
<keyword evidence="8" id="KW-0333">Golgi apparatus</keyword>
<evidence type="ECO:0000256" key="1">
    <source>
        <dbReference type="ARBA" id="ARBA00002978"/>
    </source>
</evidence>
<comment type="similarity">
    <text evidence="3">Belongs to the TVP38/TMEM64 family.</text>
</comment>
<dbReference type="InterPro" id="IPR051076">
    <property type="entry name" value="Golgi_membrane_TVP38/TMEM64"/>
</dbReference>
<evidence type="ECO:0000256" key="3">
    <source>
        <dbReference type="ARBA" id="ARBA00008640"/>
    </source>
</evidence>
<sequence>MAERLQSLRSTLRSQVQFFNDLGNNFIEWYKNQPKKKQVLYAIGAVLGLAAAVVVLMFHNSLIAVMVDVSDLIRKSKFGGLALFIAIFFVGFPPLLGFSALSMLCGMVYGFPGGWPLLAAASITGSFASFMVYRYFLRNQAELLVARNEKFRAFAEILKEDASLFLLILLRLCPLPYSLSNGALAAIPNLPASTYLMASLITSPKMFMHVFIGHTIKNLGDAERPASAKALDVFSILLTGCAVSLASFIIYKRMQQKLDSYHEGDPNSGANYDDLVFGNFDEDPESGHNLELNSTEYDDDNFIIAEDDDFLAPRETDERVLDLPSDFDDSKLPKYRDY</sequence>
<evidence type="ECO:0000256" key="8">
    <source>
        <dbReference type="ARBA" id="ARBA00023034"/>
    </source>
</evidence>
<keyword evidence="6 10" id="KW-0812">Transmembrane</keyword>
<feature type="transmembrane region" description="Helical" evidence="10">
    <location>
        <begin position="39"/>
        <end position="58"/>
    </location>
</feature>
<feature type="transmembrane region" description="Helical" evidence="10">
    <location>
        <begin position="78"/>
        <end position="111"/>
    </location>
</feature>
<evidence type="ECO:0000256" key="2">
    <source>
        <dbReference type="ARBA" id="ARBA00004653"/>
    </source>
</evidence>
<organism evidence="12 13">
    <name type="scientific">Metschnikowia aff. pulcherrima</name>
    <dbReference type="NCBI Taxonomy" id="2163413"/>
    <lineage>
        <taxon>Eukaryota</taxon>
        <taxon>Fungi</taxon>
        <taxon>Dikarya</taxon>
        <taxon>Ascomycota</taxon>
        <taxon>Saccharomycotina</taxon>
        <taxon>Pichiomycetes</taxon>
        <taxon>Metschnikowiaceae</taxon>
        <taxon>Metschnikowia</taxon>
    </lineage>
</organism>
<evidence type="ECO:0000313" key="12">
    <source>
        <dbReference type="EMBL" id="QBM90655.1"/>
    </source>
</evidence>
<gene>
    <name evidence="12" type="primary">MPUL0F02390</name>
    <name evidence="12" type="ORF">METSCH_F02390</name>
</gene>
<dbReference type="AlphaFoldDB" id="A0A4P6XUV0"/>
<evidence type="ECO:0000256" key="7">
    <source>
        <dbReference type="ARBA" id="ARBA00022989"/>
    </source>
</evidence>
<keyword evidence="13" id="KW-1185">Reference proteome</keyword>
<dbReference type="GO" id="GO:0000139">
    <property type="term" value="C:Golgi membrane"/>
    <property type="evidence" value="ECO:0007669"/>
    <property type="project" value="UniProtKB-SubCell"/>
</dbReference>
<evidence type="ECO:0000256" key="5">
    <source>
        <dbReference type="ARBA" id="ARBA00020673"/>
    </source>
</evidence>
<proteinExistence type="inferred from homology"/>
<name>A0A4P6XUV0_9ASCO</name>